<reference evidence="2 3" key="1">
    <citation type="journal article" date="2022" name="Int. J. Syst. Evol. Microbiol.">
        <title>Prevotella herbatica sp. nov., a plant polysaccharide-decomposing anaerobic bacterium isolated from a methanogenic reactor.</title>
        <authorList>
            <person name="Uek A."/>
            <person name="Tonouchi A."/>
            <person name="Kaku N."/>
            <person name="Ueki K."/>
        </authorList>
    </citation>
    <scope>NUCLEOTIDE SEQUENCE [LARGE SCALE GENOMIC DNA]</scope>
    <source>
        <strain evidence="2 3">WR041</strain>
    </source>
</reference>
<evidence type="ECO:0000313" key="3">
    <source>
        <dbReference type="Proteomes" id="UP001319045"/>
    </source>
</evidence>
<feature type="domain" description="AAA+ ATPase" evidence="1">
    <location>
        <begin position="256"/>
        <end position="412"/>
    </location>
</feature>
<keyword evidence="3" id="KW-1185">Reference proteome</keyword>
<accession>A0ABM7P0Y1</accession>
<sequence>MVESSAKINLSPGKPELNSWNNNVRHIKDLIELSDVNDTYVTFEYFIPYSRKRIDCVLYGQDKNNKKNVVHIELKQWSNSGVKESNSDGNFITSDEEPTFNVTAFTGGAYRVVPHPSQQVKGYQGYLTNFVETVSSHEVTLTGLAYCYNYFRDSTFSTLLFDDKYKPLLNEFPTYAADDVAALAKDLYRLLGNGQGLSVFNKMMSSRIRPSKKLLEEVSTMIENGDPSSFSLIEDQIVARNIIRDKIKLLSKNKNQKSVILVKGGPGTGKTVIALHLIAEMAKSKLNVHYATKSKPLLEGVRTQLKPGSRVLFSNVGSFVPYYAEENNIDVLFVDEAHRILKSANSQFTKANARTDLSQIDTLVRSAKVSVFFIDDRQAIRGVEIGSSELIRECAERWNAKVDEVELVSQFRCNGSDNYLNWIEQVLYNQEIKSVFDKTEYDFQVFDDPQNMYDALCVKNAEEGITARLTAGFCWPWTNHLVDGKLAPDVQIGDFAMPWETHSKITSPPNGYVRWYEWAYKPEGIKQVGCIYTAQGFEFDYIGVIIGEDFRYNEITKQIITDKSACKDSVLRQNRKGATMTFDDYVRNIYRVLMSRGMKGCYVYCCDPALGKYLKSLIDEMPTFILKAAKLVPEYTEEPMIAAEEIHEEEEFFVAEIDPEKQYTEYLPLYSIRAACGRFGDGEPVQVQGWVKAEGIGRLNLNMYVVKAVGHSMEPFIIDGEYCVFRTYTGGSRQGMVVLAQHHSFYDTDNQGAYSIKEYQSVKHYNSDGTWEHDEILLMPRNPEYTPIRISVEDSDDFRIVGEFVGKLEE</sequence>
<dbReference type="Proteomes" id="UP001319045">
    <property type="component" value="Chromosome"/>
</dbReference>
<dbReference type="InterPro" id="IPR039418">
    <property type="entry name" value="LexA-like"/>
</dbReference>
<proteinExistence type="predicted"/>
<name>A0ABM7P0Y1_9BACT</name>
<dbReference type="InterPro" id="IPR003593">
    <property type="entry name" value="AAA+_ATPase"/>
</dbReference>
<dbReference type="SMART" id="SM00382">
    <property type="entry name" value="AAA"/>
    <property type="match status" value="1"/>
</dbReference>
<dbReference type="Gene3D" id="3.40.50.300">
    <property type="entry name" value="P-loop containing nucleotide triphosphate hydrolases"/>
    <property type="match status" value="1"/>
</dbReference>
<evidence type="ECO:0000313" key="2">
    <source>
        <dbReference type="EMBL" id="BCS86432.1"/>
    </source>
</evidence>
<dbReference type="InterPro" id="IPR036286">
    <property type="entry name" value="LexA/Signal_pep-like_sf"/>
</dbReference>
<dbReference type="Pfam" id="PF00717">
    <property type="entry name" value="Peptidase_S24"/>
    <property type="match status" value="1"/>
</dbReference>
<dbReference type="InterPro" id="IPR027417">
    <property type="entry name" value="P-loop_NTPase"/>
</dbReference>
<evidence type="ECO:0000259" key="1">
    <source>
        <dbReference type="SMART" id="SM00382"/>
    </source>
</evidence>
<dbReference type="CDD" id="cd00009">
    <property type="entry name" value="AAA"/>
    <property type="match status" value="1"/>
</dbReference>
<dbReference type="SUPFAM" id="SSF51306">
    <property type="entry name" value="LexA/Signal peptidase"/>
    <property type="match status" value="1"/>
</dbReference>
<protein>
    <submittedName>
        <fullName evidence="2">ATPase AAA</fullName>
    </submittedName>
</protein>
<dbReference type="InterPro" id="IPR015927">
    <property type="entry name" value="Peptidase_S24_S26A/B/C"/>
</dbReference>
<dbReference type="SUPFAM" id="SSF52540">
    <property type="entry name" value="P-loop containing nucleoside triphosphate hydrolases"/>
    <property type="match status" value="1"/>
</dbReference>
<gene>
    <name evidence="2" type="ORF">prwr041_23250</name>
</gene>
<dbReference type="EMBL" id="AP024484">
    <property type="protein sequence ID" value="BCS86432.1"/>
    <property type="molecule type" value="Genomic_DNA"/>
</dbReference>
<dbReference type="Gene3D" id="2.10.109.10">
    <property type="entry name" value="Umud Fragment, subunit A"/>
    <property type="match status" value="1"/>
</dbReference>
<dbReference type="CDD" id="cd06529">
    <property type="entry name" value="S24_LexA-like"/>
    <property type="match status" value="1"/>
</dbReference>
<dbReference type="Pfam" id="PF09848">
    <property type="entry name" value="SLFN-g3_helicase"/>
    <property type="match status" value="1"/>
</dbReference>
<organism evidence="2 3">
    <name type="scientific">Prevotella herbatica</name>
    <dbReference type="NCBI Taxonomy" id="2801997"/>
    <lineage>
        <taxon>Bacteria</taxon>
        <taxon>Pseudomonadati</taxon>
        <taxon>Bacteroidota</taxon>
        <taxon>Bacteroidia</taxon>
        <taxon>Bacteroidales</taxon>
        <taxon>Prevotellaceae</taxon>
        <taxon>Prevotella</taxon>
    </lineage>
</organism>
<dbReference type="InterPro" id="IPR018647">
    <property type="entry name" value="SLFN_3-like_DNA/RNA_helicase"/>
</dbReference>